<protein>
    <submittedName>
        <fullName evidence="4">Uncharacterized protein</fullName>
    </submittedName>
</protein>
<feature type="domain" description="VPS9" evidence="3">
    <location>
        <begin position="1074"/>
        <end position="1216"/>
    </location>
</feature>
<feature type="compositionally biased region" description="Basic and acidic residues" evidence="1">
    <location>
        <begin position="939"/>
        <end position="963"/>
    </location>
</feature>
<feature type="compositionally biased region" description="Polar residues" evidence="1">
    <location>
        <begin position="598"/>
        <end position="610"/>
    </location>
</feature>
<organism evidence="4 5">
    <name type="scientific">Ridgeia piscesae</name>
    <name type="common">Tubeworm</name>
    <dbReference type="NCBI Taxonomy" id="27915"/>
    <lineage>
        <taxon>Eukaryota</taxon>
        <taxon>Metazoa</taxon>
        <taxon>Spiralia</taxon>
        <taxon>Lophotrochozoa</taxon>
        <taxon>Annelida</taxon>
        <taxon>Polychaeta</taxon>
        <taxon>Sedentaria</taxon>
        <taxon>Canalipalpata</taxon>
        <taxon>Sabellida</taxon>
        <taxon>Siboglinidae</taxon>
        <taxon>Ridgeia</taxon>
    </lineage>
</organism>
<feature type="region of interest" description="Disordered" evidence="1">
    <location>
        <begin position="927"/>
        <end position="966"/>
    </location>
</feature>
<dbReference type="SMART" id="SM00314">
    <property type="entry name" value="RA"/>
    <property type="match status" value="1"/>
</dbReference>
<feature type="region of interest" description="Disordered" evidence="1">
    <location>
        <begin position="45"/>
        <end position="150"/>
    </location>
</feature>
<dbReference type="GO" id="GO:0005829">
    <property type="term" value="C:cytosol"/>
    <property type="evidence" value="ECO:0007669"/>
    <property type="project" value="TreeGrafter"/>
</dbReference>
<evidence type="ECO:0000313" key="5">
    <source>
        <dbReference type="Proteomes" id="UP001209878"/>
    </source>
</evidence>
<dbReference type="Proteomes" id="UP001209878">
    <property type="component" value="Unassembled WGS sequence"/>
</dbReference>
<keyword evidence="5" id="KW-1185">Reference proteome</keyword>
<dbReference type="InterPro" id="IPR003123">
    <property type="entry name" value="VPS9"/>
</dbReference>
<feature type="region of interest" description="Disordered" evidence="1">
    <location>
        <begin position="366"/>
        <end position="396"/>
    </location>
</feature>
<feature type="compositionally biased region" description="Low complexity" evidence="1">
    <location>
        <begin position="163"/>
        <end position="178"/>
    </location>
</feature>
<dbReference type="SUPFAM" id="SSF109993">
    <property type="entry name" value="VPS9 domain"/>
    <property type="match status" value="1"/>
</dbReference>
<dbReference type="InterPro" id="IPR037191">
    <property type="entry name" value="VPS9_dom_sf"/>
</dbReference>
<feature type="region of interest" description="Disordered" evidence="1">
    <location>
        <begin position="310"/>
        <end position="333"/>
    </location>
</feature>
<feature type="compositionally biased region" description="Low complexity" evidence="1">
    <location>
        <begin position="927"/>
        <end position="938"/>
    </location>
</feature>
<dbReference type="EMBL" id="JAODUO010000164">
    <property type="protein sequence ID" value="KAK2187480.1"/>
    <property type="molecule type" value="Genomic_DNA"/>
</dbReference>
<feature type="compositionally biased region" description="Polar residues" evidence="1">
    <location>
        <begin position="91"/>
        <end position="131"/>
    </location>
</feature>
<dbReference type="Pfam" id="PF02204">
    <property type="entry name" value="VPS9"/>
    <property type="match status" value="1"/>
</dbReference>
<dbReference type="Pfam" id="PF23268">
    <property type="entry name" value="RIN1"/>
    <property type="match status" value="1"/>
</dbReference>
<evidence type="ECO:0000313" key="4">
    <source>
        <dbReference type="EMBL" id="KAK2187480.1"/>
    </source>
</evidence>
<feature type="region of interest" description="Disordered" evidence="1">
    <location>
        <begin position="455"/>
        <end position="478"/>
    </location>
</feature>
<feature type="compositionally biased region" description="Basic and acidic residues" evidence="1">
    <location>
        <begin position="134"/>
        <end position="146"/>
    </location>
</feature>
<evidence type="ECO:0000256" key="1">
    <source>
        <dbReference type="SAM" id="MobiDB-lite"/>
    </source>
</evidence>
<evidence type="ECO:0000259" key="2">
    <source>
        <dbReference type="PROSITE" id="PS50200"/>
    </source>
</evidence>
<name>A0AAD9P3I8_RIDPI</name>
<feature type="compositionally biased region" description="Basic and acidic residues" evidence="1">
    <location>
        <begin position="310"/>
        <end position="329"/>
    </location>
</feature>
<dbReference type="GO" id="GO:0030139">
    <property type="term" value="C:endocytic vesicle"/>
    <property type="evidence" value="ECO:0007669"/>
    <property type="project" value="TreeGrafter"/>
</dbReference>
<dbReference type="Pfam" id="PF00788">
    <property type="entry name" value="RA"/>
    <property type="match status" value="1"/>
</dbReference>
<feature type="region of interest" description="Disordered" evidence="1">
    <location>
        <begin position="163"/>
        <end position="227"/>
    </location>
</feature>
<dbReference type="GO" id="GO:0016192">
    <property type="term" value="P:vesicle-mediated transport"/>
    <property type="evidence" value="ECO:0007669"/>
    <property type="project" value="InterPro"/>
</dbReference>
<feature type="compositionally biased region" description="Polar residues" evidence="1">
    <location>
        <begin position="382"/>
        <end position="393"/>
    </location>
</feature>
<dbReference type="PROSITE" id="PS51205">
    <property type="entry name" value="VPS9"/>
    <property type="match status" value="1"/>
</dbReference>
<dbReference type="CDD" id="cd01776">
    <property type="entry name" value="RA_Rin"/>
    <property type="match status" value="1"/>
</dbReference>
<dbReference type="InterPro" id="IPR000159">
    <property type="entry name" value="RA_dom"/>
</dbReference>
<reference evidence="4" key="1">
    <citation type="journal article" date="2023" name="Mol. Biol. Evol.">
        <title>Third-Generation Sequencing Reveals the Adaptive Role of the Epigenome in Three Deep-Sea Polychaetes.</title>
        <authorList>
            <person name="Perez M."/>
            <person name="Aroh O."/>
            <person name="Sun Y."/>
            <person name="Lan Y."/>
            <person name="Juniper S.K."/>
            <person name="Young C.R."/>
            <person name="Angers B."/>
            <person name="Qian P.Y."/>
        </authorList>
    </citation>
    <scope>NUCLEOTIDE SEQUENCE</scope>
    <source>
        <strain evidence="4">R07B-5</strain>
    </source>
</reference>
<accession>A0AAD9P3I8</accession>
<feature type="compositionally biased region" description="Polar residues" evidence="1">
    <location>
        <begin position="45"/>
        <end position="63"/>
    </location>
</feature>
<dbReference type="PROSITE" id="PS50200">
    <property type="entry name" value="RA"/>
    <property type="match status" value="1"/>
</dbReference>
<dbReference type="GO" id="GO:0005085">
    <property type="term" value="F:guanyl-nucleotide exchange factor activity"/>
    <property type="evidence" value="ECO:0007669"/>
    <property type="project" value="InterPro"/>
</dbReference>
<feature type="compositionally biased region" description="Basic residues" evidence="1">
    <location>
        <begin position="184"/>
        <end position="194"/>
    </location>
</feature>
<dbReference type="GO" id="GO:0031267">
    <property type="term" value="F:small GTPase binding"/>
    <property type="evidence" value="ECO:0007669"/>
    <property type="project" value="TreeGrafter"/>
</dbReference>
<feature type="region of interest" description="Disordered" evidence="1">
    <location>
        <begin position="598"/>
        <end position="625"/>
    </location>
</feature>
<comment type="caution">
    <text evidence="4">The sequence shown here is derived from an EMBL/GenBank/DDBJ whole genome shotgun (WGS) entry which is preliminary data.</text>
</comment>
<dbReference type="Gene3D" id="1.20.1050.80">
    <property type="entry name" value="VPS9 domain"/>
    <property type="match status" value="1"/>
</dbReference>
<sequence length="1312" mass="144903">MEAKTHQELNALSLLGQDFWSSPVSQQPPVTRASLMKSVFHTTISPYQSGTPTALKSSPSKPAQSHAKPTLTNGAMTSNSSKSPPKFAYRTVSSPQKNTSSPVSTANKSSPMNIVHSQQNKSVATSSSELYSQPKKEVNGGGRNDHNVSQSVKASTVVMTTTVASSASNSKATKLARSASEKASRRRYVTRKPPKPLNSGQSQLKHSAESPFVTPVHRPGGKSMLSPYYKGNLVDRLSDYEDIWSATPKSERQTPFFKPIAGGHSIESLIDQHRLSEDGAELSSVNPGYHSDTESELDFVQRSNYVNDRTKHETEHVKKTEKATHDRFPRHGRRHDPVMFTFDLPPPQLVMNSHGLIRSQPKNAVVNAGQPRNGTPDRSHQKTQVHSTASQSPAYAEPVDSLIGKVEGATHTKSVQKVVNSFKHVETSWPPPMSTSMDKPVAMSTPVLNSFRSSEVKRFSPPTHPATLASVPSRFPSRNEPGMALDRKTGFQKSHEVQFSKNVSPPKRNLFKMSMQRLKEQERKENMSSPQEQPSHRLKVSLQKIHELENKKSWVSSHEEITMSPGYRQPIDVLKDPPGIGKAQSLRGLPGSFEPNDTRATSMPQCSQVGKTAPQKFEVPRSSPERVVHKSVASVTTTNSTLAQTSHSLAVSQYFENIFKPDYLKTDEDDIPPPFLPSVNKFPTEEKRMSTCSDTAAGGNSSTTVEDLISDIEPELAVKQIHPLTIRNVQRISEYDNCGGRSSGAASNRDTVPSSAGTFYCSPWDSTVWQELMDLGVHPGKPRKDPRLRSPFSASSAPDIWEESRDTFDEVSSAGEYSSVYADSEGTHAHSETMASELATSFEWQSESDIPAALKSVFGPSIENTPAVSAPAVNETVLHKPVPMVHNAVVHETVTPVVYAIAEHKPTVERVPSERNSPEEIIALTMNSLSSGSHGNGSLDKRPLLYEKPDHDSSSRSTTERSTVELGVGEYRRLSLERHSSVECHSSPQLETASSSLAKRQCLLPCVAKEINVDQEMQNITQEAVSEDEELEVEYAARCSRLRPIMARDQNTTFGKTVENFIQCTKEASETNPNVVVRNVRQFMSGIKNYLIQTGEVNLNRIIDSERSKNGLVVPEGASLEVIRHFLNKMQASYSPMKKLENLLGAVSSIYNSVSDLLPMLIYLLSHCGIVAAEIELDYMWGLIHPCLMAGEGGYYLTTLSSAIQLPSLCNLDSFLKVIIPDEQDDSITTKMVPVRRTMTTKDVCNIIATQFQITNPQHYGLYILVLGIEDQLTENAWPVSVKAEMQTGGRECIFAYKRNNVRYVWPVSFNR</sequence>
<evidence type="ECO:0000259" key="3">
    <source>
        <dbReference type="PROSITE" id="PS51205"/>
    </source>
</evidence>
<dbReference type="InterPro" id="IPR045046">
    <property type="entry name" value="Vps9-like"/>
</dbReference>
<gene>
    <name evidence="4" type="ORF">NP493_164g03050</name>
</gene>
<feature type="region of interest" description="Disordered" evidence="1">
    <location>
        <begin position="518"/>
        <end position="537"/>
    </location>
</feature>
<proteinExistence type="predicted"/>
<dbReference type="SMART" id="SM00167">
    <property type="entry name" value="VPS9"/>
    <property type="match status" value="1"/>
</dbReference>
<feature type="domain" description="Ras-associating" evidence="2">
    <location>
        <begin position="1215"/>
        <end position="1302"/>
    </location>
</feature>
<dbReference type="PANTHER" id="PTHR23101:SF104">
    <property type="entry name" value="PROTEIN SPRINT"/>
    <property type="match status" value="1"/>
</dbReference>
<feature type="compositionally biased region" description="Polar residues" evidence="1">
    <location>
        <begin position="70"/>
        <end position="83"/>
    </location>
</feature>
<dbReference type="GO" id="GO:0007165">
    <property type="term" value="P:signal transduction"/>
    <property type="evidence" value="ECO:0007669"/>
    <property type="project" value="InterPro"/>
</dbReference>
<dbReference type="PANTHER" id="PTHR23101">
    <property type="entry name" value="RAB GDP/GTP EXCHANGE FACTOR"/>
    <property type="match status" value="1"/>
</dbReference>